<sequence>MTSFESSSLLSSSMSPSSTDQSTSPSITALKSLLTTTLRITTTDNRVFIGTFMGTDQLLNIILVNTEEYILGNETSRFVGQVMLPWRLVLHVEAFNQQSTPNGKAKDDKSLYI</sequence>
<accession>A0A9P7EW60</accession>
<dbReference type="EMBL" id="JABBWM010000096">
    <property type="protein sequence ID" value="KAG2091530.1"/>
    <property type="molecule type" value="Genomic_DNA"/>
</dbReference>
<evidence type="ECO:0000256" key="1">
    <source>
        <dbReference type="SAM" id="MobiDB-lite"/>
    </source>
</evidence>
<dbReference type="CDD" id="cd06168">
    <property type="entry name" value="LSMD1"/>
    <property type="match status" value="1"/>
</dbReference>
<dbReference type="OrthoDB" id="368909at2759"/>
<comment type="caution">
    <text evidence="3">The sequence shown here is derived from an EMBL/GenBank/DDBJ whole genome shotgun (WGS) entry which is preliminary data.</text>
</comment>
<dbReference type="RefSeq" id="XP_041286579.1">
    <property type="nucleotide sequence ID" value="XM_041429883.1"/>
</dbReference>
<evidence type="ECO:0000313" key="4">
    <source>
        <dbReference type="Proteomes" id="UP000823399"/>
    </source>
</evidence>
<dbReference type="InterPro" id="IPR010920">
    <property type="entry name" value="LSM_dom_sf"/>
</dbReference>
<feature type="region of interest" description="Disordered" evidence="1">
    <location>
        <begin position="1"/>
        <end position="25"/>
    </location>
</feature>
<feature type="domain" description="Sm" evidence="2">
    <location>
        <begin position="28"/>
        <end position="94"/>
    </location>
</feature>
<dbReference type="Proteomes" id="UP000823399">
    <property type="component" value="Unassembled WGS sequence"/>
</dbReference>
<organism evidence="3 4">
    <name type="scientific">Suillus discolor</name>
    <dbReference type="NCBI Taxonomy" id="1912936"/>
    <lineage>
        <taxon>Eukaryota</taxon>
        <taxon>Fungi</taxon>
        <taxon>Dikarya</taxon>
        <taxon>Basidiomycota</taxon>
        <taxon>Agaricomycotina</taxon>
        <taxon>Agaricomycetes</taxon>
        <taxon>Agaricomycetidae</taxon>
        <taxon>Boletales</taxon>
        <taxon>Suillineae</taxon>
        <taxon>Suillaceae</taxon>
        <taxon>Suillus</taxon>
    </lineage>
</organism>
<dbReference type="GO" id="GO:0031417">
    <property type="term" value="C:NatC complex"/>
    <property type="evidence" value="ECO:0007669"/>
    <property type="project" value="InterPro"/>
</dbReference>
<gene>
    <name evidence="3" type="ORF">F5147DRAFT_440542</name>
</gene>
<dbReference type="InterPro" id="IPR034110">
    <property type="entry name" value="LSMD1_Sm"/>
</dbReference>
<dbReference type="Gene3D" id="2.30.30.100">
    <property type="match status" value="1"/>
</dbReference>
<proteinExistence type="predicted"/>
<name>A0A9P7EW60_9AGAM</name>
<dbReference type="GeneID" id="64692142"/>
<dbReference type="AlphaFoldDB" id="A0A9P7EW60"/>
<dbReference type="SMART" id="SM00651">
    <property type="entry name" value="Sm"/>
    <property type="match status" value="1"/>
</dbReference>
<evidence type="ECO:0000313" key="3">
    <source>
        <dbReference type="EMBL" id="KAG2091530.1"/>
    </source>
</evidence>
<evidence type="ECO:0000259" key="2">
    <source>
        <dbReference type="SMART" id="SM00651"/>
    </source>
</evidence>
<reference evidence="3" key="1">
    <citation type="journal article" date="2020" name="New Phytol.">
        <title>Comparative genomics reveals dynamic genome evolution in host specialist ectomycorrhizal fungi.</title>
        <authorList>
            <person name="Lofgren L.A."/>
            <person name="Nguyen N.H."/>
            <person name="Vilgalys R."/>
            <person name="Ruytinx J."/>
            <person name="Liao H.L."/>
            <person name="Branco S."/>
            <person name="Kuo A."/>
            <person name="LaButti K."/>
            <person name="Lipzen A."/>
            <person name="Andreopoulos W."/>
            <person name="Pangilinan J."/>
            <person name="Riley R."/>
            <person name="Hundley H."/>
            <person name="Na H."/>
            <person name="Barry K."/>
            <person name="Grigoriev I.V."/>
            <person name="Stajich J.E."/>
            <person name="Kennedy P.G."/>
        </authorList>
    </citation>
    <scope>NUCLEOTIDE SEQUENCE</scope>
    <source>
        <strain evidence="3">FC423</strain>
    </source>
</reference>
<protein>
    <recommendedName>
        <fullName evidence="2">Sm domain-containing protein</fullName>
    </recommendedName>
</protein>
<dbReference type="InterPro" id="IPR050914">
    <property type="entry name" value="snRNP_SmB/NAA38-like"/>
</dbReference>
<keyword evidence="4" id="KW-1185">Reference proteome</keyword>
<dbReference type="Pfam" id="PF01423">
    <property type="entry name" value="LSM"/>
    <property type="match status" value="1"/>
</dbReference>
<dbReference type="SUPFAM" id="SSF50182">
    <property type="entry name" value="Sm-like ribonucleoproteins"/>
    <property type="match status" value="1"/>
</dbReference>
<dbReference type="InterPro" id="IPR001163">
    <property type="entry name" value="Sm_dom_euk/arc"/>
</dbReference>
<dbReference type="PANTHER" id="PTHR10701">
    <property type="entry name" value="SMALL NUCLEAR RIBONUCLEOPROTEIN-ASSOCIATED PROTEIN B AND N"/>
    <property type="match status" value="1"/>
</dbReference>
<dbReference type="PANTHER" id="PTHR10701:SF5">
    <property type="entry name" value="N-ALPHA-ACETYLTRANSFERASE 38, NATC AUXILIARY SUBUNIT"/>
    <property type="match status" value="1"/>
</dbReference>